<reference evidence="1" key="2">
    <citation type="submission" date="2020-09" db="EMBL/GenBank/DDBJ databases">
        <authorList>
            <person name="Sun Q."/>
            <person name="Zhou Y."/>
        </authorList>
    </citation>
    <scope>NUCLEOTIDE SEQUENCE</scope>
    <source>
        <strain evidence="1">CGMCC 1.15454</strain>
    </source>
</reference>
<gene>
    <name evidence="1" type="ORF">GCM10011409_35860</name>
</gene>
<keyword evidence="2" id="KW-1185">Reference proteome</keyword>
<proteinExistence type="predicted"/>
<organism evidence="1 2">
    <name type="scientific">Lentibacillus populi</name>
    <dbReference type="NCBI Taxonomy" id="1827502"/>
    <lineage>
        <taxon>Bacteria</taxon>
        <taxon>Bacillati</taxon>
        <taxon>Bacillota</taxon>
        <taxon>Bacilli</taxon>
        <taxon>Bacillales</taxon>
        <taxon>Bacillaceae</taxon>
        <taxon>Lentibacillus</taxon>
    </lineage>
</organism>
<evidence type="ECO:0000313" key="1">
    <source>
        <dbReference type="EMBL" id="GGB55057.1"/>
    </source>
</evidence>
<dbReference type="RefSeq" id="WP_188725625.1">
    <property type="nucleotide sequence ID" value="NZ_BMJD01000038.1"/>
</dbReference>
<sequence>MVPLVLNQAELIGALEKEKVINHKYVILEMLKEELQGIDNSLNIEMRVYFYVENERDEDKTFHLIFANVPHKQNKVTGNPKNAIITVEFLALEVYE</sequence>
<accession>A0A9W5U0D2</accession>
<dbReference type="EMBL" id="BMJD01000038">
    <property type="protein sequence ID" value="GGB55057.1"/>
    <property type="molecule type" value="Genomic_DNA"/>
</dbReference>
<protein>
    <submittedName>
        <fullName evidence="1">Uncharacterized protein</fullName>
    </submittedName>
</protein>
<name>A0A9W5U0D2_9BACI</name>
<comment type="caution">
    <text evidence="1">The sequence shown here is derived from an EMBL/GenBank/DDBJ whole genome shotgun (WGS) entry which is preliminary data.</text>
</comment>
<evidence type="ECO:0000313" key="2">
    <source>
        <dbReference type="Proteomes" id="UP000621492"/>
    </source>
</evidence>
<dbReference type="AlphaFoldDB" id="A0A9W5U0D2"/>
<reference evidence="1" key="1">
    <citation type="journal article" date="2014" name="Int. J. Syst. Evol. Microbiol.">
        <title>Complete genome sequence of Corynebacterium casei LMG S-19264T (=DSM 44701T), isolated from a smear-ripened cheese.</title>
        <authorList>
            <consortium name="US DOE Joint Genome Institute (JGI-PGF)"/>
            <person name="Walter F."/>
            <person name="Albersmeier A."/>
            <person name="Kalinowski J."/>
            <person name="Ruckert C."/>
        </authorList>
    </citation>
    <scope>NUCLEOTIDE SEQUENCE</scope>
    <source>
        <strain evidence="1">CGMCC 1.15454</strain>
    </source>
</reference>
<dbReference type="Proteomes" id="UP000621492">
    <property type="component" value="Unassembled WGS sequence"/>
</dbReference>